<name>A0A1L9PMT3_ASPVE</name>
<keyword evidence="2" id="KW-1185">Reference proteome</keyword>
<organism evidence="1 2">
    <name type="scientific">Aspergillus versicolor CBS 583.65</name>
    <dbReference type="NCBI Taxonomy" id="1036611"/>
    <lineage>
        <taxon>Eukaryota</taxon>
        <taxon>Fungi</taxon>
        <taxon>Dikarya</taxon>
        <taxon>Ascomycota</taxon>
        <taxon>Pezizomycotina</taxon>
        <taxon>Eurotiomycetes</taxon>
        <taxon>Eurotiomycetidae</taxon>
        <taxon>Eurotiales</taxon>
        <taxon>Aspergillaceae</taxon>
        <taxon>Aspergillus</taxon>
        <taxon>Aspergillus subgen. Nidulantes</taxon>
    </lineage>
</organism>
<dbReference type="VEuPathDB" id="FungiDB:ASPVEDRAFT_42344"/>
<dbReference type="RefSeq" id="XP_040668590.1">
    <property type="nucleotide sequence ID" value="XM_040812570.1"/>
</dbReference>
<evidence type="ECO:0000313" key="2">
    <source>
        <dbReference type="Proteomes" id="UP000184073"/>
    </source>
</evidence>
<evidence type="ECO:0000313" key="1">
    <source>
        <dbReference type="EMBL" id="OJJ02828.1"/>
    </source>
</evidence>
<dbReference type="Proteomes" id="UP000184073">
    <property type="component" value="Unassembled WGS sequence"/>
</dbReference>
<dbReference type="EMBL" id="KV878129">
    <property type="protein sequence ID" value="OJJ02828.1"/>
    <property type="molecule type" value="Genomic_DNA"/>
</dbReference>
<protein>
    <submittedName>
        <fullName evidence="1">Uncharacterized protein</fullName>
    </submittedName>
</protein>
<dbReference type="GeneID" id="63728081"/>
<dbReference type="AlphaFoldDB" id="A0A1L9PMT3"/>
<gene>
    <name evidence="1" type="ORF">ASPVEDRAFT_42344</name>
</gene>
<accession>A0A1L9PMT3</accession>
<reference evidence="2" key="1">
    <citation type="journal article" date="2017" name="Genome Biol.">
        <title>Comparative genomics reveals high biological diversity and specific adaptations in the industrially and medically important fungal genus Aspergillus.</title>
        <authorList>
            <person name="de Vries R.P."/>
            <person name="Riley R."/>
            <person name="Wiebenga A."/>
            <person name="Aguilar-Osorio G."/>
            <person name="Amillis S."/>
            <person name="Uchima C.A."/>
            <person name="Anderluh G."/>
            <person name="Asadollahi M."/>
            <person name="Askin M."/>
            <person name="Barry K."/>
            <person name="Battaglia E."/>
            <person name="Bayram O."/>
            <person name="Benocci T."/>
            <person name="Braus-Stromeyer S.A."/>
            <person name="Caldana C."/>
            <person name="Canovas D."/>
            <person name="Cerqueira G.C."/>
            <person name="Chen F."/>
            <person name="Chen W."/>
            <person name="Choi C."/>
            <person name="Clum A."/>
            <person name="Dos Santos R.A."/>
            <person name="Damasio A.R."/>
            <person name="Diallinas G."/>
            <person name="Emri T."/>
            <person name="Fekete E."/>
            <person name="Flipphi M."/>
            <person name="Freyberg S."/>
            <person name="Gallo A."/>
            <person name="Gournas C."/>
            <person name="Habgood R."/>
            <person name="Hainaut M."/>
            <person name="Harispe M.L."/>
            <person name="Henrissat B."/>
            <person name="Hilden K.S."/>
            <person name="Hope R."/>
            <person name="Hossain A."/>
            <person name="Karabika E."/>
            <person name="Karaffa L."/>
            <person name="Karanyi Z."/>
            <person name="Krasevec N."/>
            <person name="Kuo A."/>
            <person name="Kusch H."/>
            <person name="LaButti K."/>
            <person name="Lagendijk E.L."/>
            <person name="Lapidus A."/>
            <person name="Levasseur A."/>
            <person name="Lindquist E."/>
            <person name="Lipzen A."/>
            <person name="Logrieco A.F."/>
            <person name="MacCabe A."/>
            <person name="Maekelae M.R."/>
            <person name="Malavazi I."/>
            <person name="Melin P."/>
            <person name="Meyer V."/>
            <person name="Mielnichuk N."/>
            <person name="Miskei M."/>
            <person name="Molnar A.P."/>
            <person name="Mule G."/>
            <person name="Ngan C.Y."/>
            <person name="Orejas M."/>
            <person name="Orosz E."/>
            <person name="Ouedraogo J.P."/>
            <person name="Overkamp K.M."/>
            <person name="Park H.-S."/>
            <person name="Perrone G."/>
            <person name="Piumi F."/>
            <person name="Punt P.J."/>
            <person name="Ram A.F."/>
            <person name="Ramon A."/>
            <person name="Rauscher S."/>
            <person name="Record E."/>
            <person name="Riano-Pachon D.M."/>
            <person name="Robert V."/>
            <person name="Roehrig J."/>
            <person name="Ruller R."/>
            <person name="Salamov A."/>
            <person name="Salih N.S."/>
            <person name="Samson R.A."/>
            <person name="Sandor E."/>
            <person name="Sanguinetti M."/>
            <person name="Schuetze T."/>
            <person name="Sepcic K."/>
            <person name="Shelest E."/>
            <person name="Sherlock G."/>
            <person name="Sophianopoulou V."/>
            <person name="Squina F.M."/>
            <person name="Sun H."/>
            <person name="Susca A."/>
            <person name="Todd R.B."/>
            <person name="Tsang A."/>
            <person name="Unkles S.E."/>
            <person name="van de Wiele N."/>
            <person name="van Rossen-Uffink D."/>
            <person name="Oliveira J.V."/>
            <person name="Vesth T.C."/>
            <person name="Visser J."/>
            <person name="Yu J.-H."/>
            <person name="Zhou M."/>
            <person name="Andersen M.R."/>
            <person name="Archer D.B."/>
            <person name="Baker S.E."/>
            <person name="Benoit I."/>
            <person name="Brakhage A.A."/>
            <person name="Braus G.H."/>
            <person name="Fischer R."/>
            <person name="Frisvad J.C."/>
            <person name="Goldman G.H."/>
            <person name="Houbraken J."/>
            <person name="Oakley B."/>
            <person name="Pocsi I."/>
            <person name="Scazzocchio C."/>
            <person name="Seiboth B."/>
            <person name="vanKuyk P.A."/>
            <person name="Wortman J."/>
            <person name="Dyer P.S."/>
            <person name="Grigoriev I.V."/>
        </authorList>
    </citation>
    <scope>NUCLEOTIDE SEQUENCE [LARGE SCALE GENOMIC DNA]</scope>
    <source>
        <strain evidence="2">CBS 583.65</strain>
    </source>
</reference>
<sequence length="51" mass="5649">MVPEGVEPSTFALLARHSNRLSYGTVMELPSRIFDTMSWAGFMACQEAVRG</sequence>
<proteinExistence type="predicted"/>